<reference evidence="2 3" key="1">
    <citation type="journal article" date="2007" name="Nature">
        <title>Evolution of genes and genomes on the Drosophila phylogeny.</title>
        <authorList>
            <consortium name="Drosophila 12 Genomes Consortium"/>
            <person name="Clark A.G."/>
            <person name="Eisen M.B."/>
            <person name="Smith D.R."/>
            <person name="Bergman C.M."/>
            <person name="Oliver B."/>
            <person name="Markow T.A."/>
            <person name="Kaufman T.C."/>
            <person name="Kellis M."/>
            <person name="Gelbart W."/>
            <person name="Iyer V.N."/>
            <person name="Pollard D.A."/>
            <person name="Sackton T.B."/>
            <person name="Larracuente A.M."/>
            <person name="Singh N.D."/>
            <person name="Abad J.P."/>
            <person name="Abt D.N."/>
            <person name="Adryan B."/>
            <person name="Aguade M."/>
            <person name="Akashi H."/>
            <person name="Anderson W.W."/>
            <person name="Aquadro C.F."/>
            <person name="Ardell D.H."/>
            <person name="Arguello R."/>
            <person name="Artieri C.G."/>
            <person name="Barbash D.A."/>
            <person name="Barker D."/>
            <person name="Barsanti P."/>
            <person name="Batterham P."/>
            <person name="Batzoglou S."/>
            <person name="Begun D."/>
            <person name="Bhutkar A."/>
            <person name="Blanco E."/>
            <person name="Bosak S.A."/>
            <person name="Bradley R.K."/>
            <person name="Brand A.D."/>
            <person name="Brent M.R."/>
            <person name="Brooks A.N."/>
            <person name="Brown R.H."/>
            <person name="Butlin R.K."/>
            <person name="Caggese C."/>
            <person name="Calvi B.R."/>
            <person name="Bernardo de Carvalho A."/>
            <person name="Caspi A."/>
            <person name="Castrezana S."/>
            <person name="Celniker S.E."/>
            <person name="Chang J.L."/>
            <person name="Chapple C."/>
            <person name="Chatterji S."/>
            <person name="Chinwalla A."/>
            <person name="Civetta A."/>
            <person name="Clifton S.W."/>
            <person name="Comeron J.M."/>
            <person name="Costello J.C."/>
            <person name="Coyne J.A."/>
            <person name="Daub J."/>
            <person name="David R.G."/>
            <person name="Delcher A.L."/>
            <person name="Delehaunty K."/>
            <person name="Do C.B."/>
            <person name="Ebling H."/>
            <person name="Edwards K."/>
            <person name="Eickbush T."/>
            <person name="Evans J.D."/>
            <person name="Filipski A."/>
            <person name="Findeiss S."/>
            <person name="Freyhult E."/>
            <person name="Fulton L."/>
            <person name="Fulton R."/>
            <person name="Garcia A.C."/>
            <person name="Gardiner A."/>
            <person name="Garfield D.A."/>
            <person name="Garvin B.E."/>
            <person name="Gibson G."/>
            <person name="Gilbert D."/>
            <person name="Gnerre S."/>
            <person name="Godfrey J."/>
            <person name="Good R."/>
            <person name="Gotea V."/>
            <person name="Gravely B."/>
            <person name="Greenberg A.J."/>
            <person name="Griffiths-Jones S."/>
            <person name="Gross S."/>
            <person name="Guigo R."/>
            <person name="Gustafson E.A."/>
            <person name="Haerty W."/>
            <person name="Hahn M.W."/>
            <person name="Halligan D.L."/>
            <person name="Halpern A.L."/>
            <person name="Halter G.M."/>
            <person name="Han M.V."/>
            <person name="Heger A."/>
            <person name="Hillier L."/>
            <person name="Hinrichs A.S."/>
            <person name="Holmes I."/>
            <person name="Hoskins R.A."/>
            <person name="Hubisz M.J."/>
            <person name="Hultmark D."/>
            <person name="Huntley M.A."/>
            <person name="Jaffe D.B."/>
            <person name="Jagadeeshan S."/>
            <person name="Jeck W.R."/>
            <person name="Johnson J."/>
            <person name="Jones C.D."/>
            <person name="Jordan W.C."/>
            <person name="Karpen G.H."/>
            <person name="Kataoka E."/>
            <person name="Keightley P.D."/>
            <person name="Kheradpour P."/>
            <person name="Kirkness E.F."/>
            <person name="Koerich L.B."/>
            <person name="Kristiansen K."/>
            <person name="Kudrna D."/>
            <person name="Kulathinal R.J."/>
            <person name="Kumar S."/>
            <person name="Kwok R."/>
            <person name="Lander E."/>
            <person name="Langley C.H."/>
            <person name="Lapoint R."/>
            <person name="Lazzaro B.P."/>
            <person name="Lee S.J."/>
            <person name="Levesque L."/>
            <person name="Li R."/>
            <person name="Lin C.F."/>
            <person name="Lin M.F."/>
            <person name="Lindblad-Toh K."/>
            <person name="Llopart A."/>
            <person name="Long M."/>
            <person name="Low L."/>
            <person name="Lozovsky E."/>
            <person name="Lu J."/>
            <person name="Luo M."/>
            <person name="Machado C.A."/>
            <person name="Makalowski W."/>
            <person name="Marzo M."/>
            <person name="Matsuda M."/>
            <person name="Matzkin L."/>
            <person name="McAllister B."/>
            <person name="McBride C.S."/>
            <person name="McKernan B."/>
            <person name="McKernan K."/>
            <person name="Mendez-Lago M."/>
            <person name="Minx P."/>
            <person name="Mollenhauer M.U."/>
            <person name="Montooth K."/>
            <person name="Mount S.M."/>
            <person name="Mu X."/>
            <person name="Myers E."/>
            <person name="Negre B."/>
            <person name="Newfeld S."/>
            <person name="Nielsen R."/>
            <person name="Noor M.A."/>
            <person name="O'Grady P."/>
            <person name="Pachter L."/>
            <person name="Papaceit M."/>
            <person name="Parisi M.J."/>
            <person name="Parisi M."/>
            <person name="Parts L."/>
            <person name="Pedersen J.S."/>
            <person name="Pesole G."/>
            <person name="Phillippy A.M."/>
            <person name="Ponting C.P."/>
            <person name="Pop M."/>
            <person name="Porcelli D."/>
            <person name="Powell J.R."/>
            <person name="Prohaska S."/>
            <person name="Pruitt K."/>
            <person name="Puig M."/>
            <person name="Quesneville H."/>
            <person name="Ram K.R."/>
            <person name="Rand D."/>
            <person name="Rasmussen M.D."/>
            <person name="Reed L.K."/>
            <person name="Reenan R."/>
            <person name="Reily A."/>
            <person name="Remington K.A."/>
            <person name="Rieger T.T."/>
            <person name="Ritchie M.G."/>
            <person name="Robin C."/>
            <person name="Rogers Y.H."/>
            <person name="Rohde C."/>
            <person name="Rozas J."/>
            <person name="Rubenfield M.J."/>
            <person name="Ruiz A."/>
            <person name="Russo S."/>
            <person name="Salzberg S.L."/>
            <person name="Sanchez-Gracia A."/>
            <person name="Saranga D.J."/>
            <person name="Sato H."/>
            <person name="Schaeffer S.W."/>
            <person name="Schatz M.C."/>
            <person name="Schlenke T."/>
            <person name="Schwartz R."/>
            <person name="Segarra C."/>
            <person name="Singh R.S."/>
            <person name="Sirot L."/>
            <person name="Sirota M."/>
            <person name="Sisneros N.B."/>
            <person name="Smith C.D."/>
            <person name="Smith T.F."/>
            <person name="Spieth J."/>
            <person name="Stage D.E."/>
            <person name="Stark A."/>
            <person name="Stephan W."/>
            <person name="Strausberg R.L."/>
            <person name="Strempel S."/>
            <person name="Sturgill D."/>
            <person name="Sutton G."/>
            <person name="Sutton G.G."/>
            <person name="Tao W."/>
            <person name="Teichmann S."/>
            <person name="Tobari Y.N."/>
            <person name="Tomimura Y."/>
            <person name="Tsolas J.M."/>
            <person name="Valente V.L."/>
            <person name="Venter E."/>
            <person name="Venter J.C."/>
            <person name="Vicario S."/>
            <person name="Vieira F.G."/>
            <person name="Vilella A.J."/>
            <person name="Villasante A."/>
            <person name="Walenz B."/>
            <person name="Wang J."/>
            <person name="Wasserman M."/>
            <person name="Watts T."/>
            <person name="Wilson D."/>
            <person name="Wilson R.K."/>
            <person name="Wing R.A."/>
            <person name="Wolfner M.F."/>
            <person name="Wong A."/>
            <person name="Wong G.K."/>
            <person name="Wu C.I."/>
            <person name="Wu G."/>
            <person name="Yamamoto D."/>
            <person name="Yang H.P."/>
            <person name="Yang S.P."/>
            <person name="Yorke J.A."/>
            <person name="Yoshida K."/>
            <person name="Zdobnov E."/>
            <person name="Zhang P."/>
            <person name="Zhang Y."/>
            <person name="Zimin A.V."/>
            <person name="Baldwin J."/>
            <person name="Abdouelleil A."/>
            <person name="Abdulkadir J."/>
            <person name="Abebe A."/>
            <person name="Abera B."/>
            <person name="Abreu J."/>
            <person name="Acer S.C."/>
            <person name="Aftuck L."/>
            <person name="Alexander A."/>
            <person name="An P."/>
            <person name="Anderson E."/>
            <person name="Anderson S."/>
            <person name="Arachi H."/>
            <person name="Azer M."/>
            <person name="Bachantsang P."/>
            <person name="Barry A."/>
            <person name="Bayul T."/>
            <person name="Berlin A."/>
            <person name="Bessette D."/>
            <person name="Bloom T."/>
            <person name="Blye J."/>
            <person name="Boguslavskiy L."/>
            <person name="Bonnet C."/>
            <person name="Boukhgalter B."/>
            <person name="Bourzgui I."/>
            <person name="Brown A."/>
            <person name="Cahill P."/>
            <person name="Channer S."/>
            <person name="Cheshatsang Y."/>
            <person name="Chuda L."/>
            <person name="Citroen M."/>
            <person name="Collymore A."/>
            <person name="Cooke P."/>
            <person name="Costello M."/>
            <person name="D'Aco K."/>
            <person name="Daza R."/>
            <person name="De Haan G."/>
            <person name="DeGray S."/>
            <person name="DeMaso C."/>
            <person name="Dhargay N."/>
            <person name="Dooley K."/>
            <person name="Dooley E."/>
            <person name="Doricent M."/>
            <person name="Dorje P."/>
            <person name="Dorjee K."/>
            <person name="Dupes A."/>
            <person name="Elong R."/>
            <person name="Falk J."/>
            <person name="Farina A."/>
            <person name="Faro S."/>
            <person name="Ferguson D."/>
            <person name="Fisher S."/>
            <person name="Foley C.D."/>
            <person name="Franke A."/>
            <person name="Friedrich D."/>
            <person name="Gadbois L."/>
            <person name="Gearin G."/>
            <person name="Gearin C.R."/>
            <person name="Giannoukos G."/>
            <person name="Goode T."/>
            <person name="Graham J."/>
            <person name="Grandbois E."/>
            <person name="Grewal S."/>
            <person name="Gyaltsen K."/>
            <person name="Hafez N."/>
            <person name="Hagos B."/>
            <person name="Hall J."/>
            <person name="Henson C."/>
            <person name="Hollinger A."/>
            <person name="Honan T."/>
            <person name="Huard M.D."/>
            <person name="Hughes L."/>
            <person name="Hurhula B."/>
            <person name="Husby M.E."/>
            <person name="Kamat A."/>
            <person name="Kanga B."/>
            <person name="Kashin S."/>
            <person name="Khazanovich D."/>
            <person name="Kisner P."/>
            <person name="Lance K."/>
            <person name="Lara M."/>
            <person name="Lee W."/>
            <person name="Lennon N."/>
            <person name="Letendre F."/>
            <person name="LeVine R."/>
            <person name="Lipovsky A."/>
            <person name="Liu X."/>
            <person name="Liu J."/>
            <person name="Liu S."/>
            <person name="Lokyitsang T."/>
            <person name="Lokyitsang Y."/>
            <person name="Lubonja R."/>
            <person name="Lui A."/>
            <person name="MacDonald P."/>
            <person name="Magnisalis V."/>
            <person name="Maru K."/>
            <person name="Matthews C."/>
            <person name="McCusker W."/>
            <person name="McDonough S."/>
            <person name="Mehta T."/>
            <person name="Meldrim J."/>
            <person name="Meneus L."/>
            <person name="Mihai O."/>
            <person name="Mihalev A."/>
            <person name="Mihova T."/>
            <person name="Mittelman R."/>
            <person name="Mlenga V."/>
            <person name="Montmayeur A."/>
            <person name="Mulrain L."/>
            <person name="Navidi A."/>
            <person name="Naylor J."/>
            <person name="Negash T."/>
            <person name="Nguyen T."/>
            <person name="Nguyen N."/>
            <person name="Nicol R."/>
            <person name="Norbu C."/>
            <person name="Norbu N."/>
            <person name="Novod N."/>
            <person name="O'Neill B."/>
            <person name="Osman S."/>
            <person name="Markiewicz E."/>
            <person name="Oyono O.L."/>
            <person name="Patti C."/>
            <person name="Phunkhang P."/>
            <person name="Pierre F."/>
            <person name="Priest M."/>
            <person name="Raghuraman S."/>
            <person name="Rege F."/>
            <person name="Reyes R."/>
            <person name="Rise C."/>
            <person name="Rogov P."/>
            <person name="Ross K."/>
            <person name="Ryan E."/>
            <person name="Settipalli S."/>
            <person name="Shea T."/>
            <person name="Sherpa N."/>
            <person name="Shi L."/>
            <person name="Shih D."/>
            <person name="Sparrow T."/>
            <person name="Spaulding J."/>
            <person name="Stalker J."/>
            <person name="Stange-Thomann N."/>
            <person name="Stavropoulos S."/>
            <person name="Stone C."/>
            <person name="Strader C."/>
            <person name="Tesfaye S."/>
            <person name="Thomson T."/>
            <person name="Thoulutsang Y."/>
            <person name="Thoulutsang D."/>
            <person name="Topham K."/>
            <person name="Topping I."/>
            <person name="Tsamla T."/>
            <person name="Vassiliev H."/>
            <person name="Vo A."/>
            <person name="Wangchuk T."/>
            <person name="Wangdi T."/>
            <person name="Weiand M."/>
            <person name="Wilkinson J."/>
            <person name="Wilson A."/>
            <person name="Yadav S."/>
            <person name="Young G."/>
            <person name="Yu Q."/>
            <person name="Zembek L."/>
            <person name="Zhong D."/>
            <person name="Zimmer A."/>
            <person name="Zwirko Z."/>
            <person name="Jaffe D.B."/>
            <person name="Alvarez P."/>
            <person name="Brockman W."/>
            <person name="Butler J."/>
            <person name="Chin C."/>
            <person name="Gnerre S."/>
            <person name="Grabherr M."/>
            <person name="Kleber M."/>
            <person name="Mauceli E."/>
            <person name="MacCallum I."/>
        </authorList>
    </citation>
    <scope>NUCLEOTIDE SEQUENCE [LARGE SCALE GENOMIC DNA]</scope>
    <source>
        <strain evidence="3">MSH-3 / Tucson 14011-0111.49</strain>
    </source>
</reference>
<dbReference type="HOGENOM" id="CLU_2415605_0_0_1"/>
<proteinExistence type="predicted"/>
<evidence type="ECO:0000256" key="1">
    <source>
        <dbReference type="SAM" id="MobiDB-lite"/>
    </source>
</evidence>
<dbReference type="AlphaFoldDB" id="B4IR45"/>
<protein>
    <submittedName>
        <fullName evidence="2">GL12865</fullName>
    </submittedName>
</protein>
<dbReference type="EMBL" id="CH690678">
    <property type="protein sequence ID" value="EDW30239.1"/>
    <property type="molecule type" value="Genomic_DNA"/>
</dbReference>
<keyword evidence="3" id="KW-1185">Reference proteome</keyword>
<feature type="region of interest" description="Disordered" evidence="1">
    <location>
        <begin position="20"/>
        <end position="41"/>
    </location>
</feature>
<feature type="region of interest" description="Disordered" evidence="1">
    <location>
        <begin position="54"/>
        <end position="92"/>
    </location>
</feature>
<accession>B4IR45</accession>
<organism evidence="3">
    <name type="scientific">Drosophila persimilis</name>
    <name type="common">Fruit fly</name>
    <dbReference type="NCBI Taxonomy" id="7234"/>
    <lineage>
        <taxon>Eukaryota</taxon>
        <taxon>Metazoa</taxon>
        <taxon>Ecdysozoa</taxon>
        <taxon>Arthropoda</taxon>
        <taxon>Hexapoda</taxon>
        <taxon>Insecta</taxon>
        <taxon>Pterygota</taxon>
        <taxon>Neoptera</taxon>
        <taxon>Endopterygota</taxon>
        <taxon>Diptera</taxon>
        <taxon>Brachycera</taxon>
        <taxon>Muscomorpha</taxon>
        <taxon>Ephydroidea</taxon>
        <taxon>Drosophilidae</taxon>
        <taxon>Drosophila</taxon>
        <taxon>Sophophora</taxon>
    </lineage>
</organism>
<name>B4IR45_DROPE</name>
<evidence type="ECO:0000313" key="3">
    <source>
        <dbReference type="Proteomes" id="UP000008744"/>
    </source>
</evidence>
<sequence length="92" mass="10258">MRKKPSELAQANMLLQNLGMPAIESKPKPTSPIKQTSESTTERFKLQYAPRSTLHFKPGPELRCSRQSEPSSAKTTTTTARTKIKIEDEAKA</sequence>
<dbReference type="Proteomes" id="UP000008744">
    <property type="component" value="Unassembled WGS sequence"/>
</dbReference>
<gene>
    <name evidence="2" type="primary">Dper\GL12865</name>
    <name evidence="2" type="ORF">Dper_GL12865</name>
</gene>
<evidence type="ECO:0000313" key="2">
    <source>
        <dbReference type="EMBL" id="EDW30239.1"/>
    </source>
</evidence>